<keyword evidence="3" id="KW-1185">Reference proteome</keyword>
<dbReference type="HOGENOM" id="CLU_563846_0_0_1"/>
<gene>
    <name evidence="2" type="ORF">BAUCODRAFT_229034</name>
</gene>
<dbReference type="eggNOG" id="ENOG502T481">
    <property type="taxonomic scope" value="Eukaryota"/>
</dbReference>
<feature type="compositionally biased region" description="Low complexity" evidence="1">
    <location>
        <begin position="179"/>
        <end position="188"/>
    </location>
</feature>
<evidence type="ECO:0000313" key="3">
    <source>
        <dbReference type="Proteomes" id="UP000011761"/>
    </source>
</evidence>
<feature type="region of interest" description="Disordered" evidence="1">
    <location>
        <begin position="476"/>
        <end position="499"/>
    </location>
</feature>
<evidence type="ECO:0000313" key="2">
    <source>
        <dbReference type="EMBL" id="EMC93122.1"/>
    </source>
</evidence>
<feature type="compositionally biased region" description="Basic and acidic residues" evidence="1">
    <location>
        <begin position="311"/>
        <end position="367"/>
    </location>
</feature>
<dbReference type="KEGG" id="bcom:BAUCODRAFT_229034"/>
<protein>
    <submittedName>
        <fullName evidence="2">Uncharacterized protein</fullName>
    </submittedName>
</protein>
<feature type="compositionally biased region" description="Low complexity" evidence="1">
    <location>
        <begin position="218"/>
        <end position="235"/>
    </location>
</feature>
<dbReference type="EMBL" id="KB445560">
    <property type="protein sequence ID" value="EMC93122.1"/>
    <property type="molecule type" value="Genomic_DNA"/>
</dbReference>
<feature type="compositionally biased region" description="Polar residues" evidence="1">
    <location>
        <begin position="386"/>
        <end position="408"/>
    </location>
</feature>
<proteinExistence type="predicted"/>
<feature type="compositionally biased region" description="Basic and acidic residues" evidence="1">
    <location>
        <begin position="275"/>
        <end position="303"/>
    </location>
</feature>
<reference evidence="2 3" key="1">
    <citation type="journal article" date="2012" name="PLoS Pathog.">
        <title>Diverse lifestyles and strategies of plant pathogenesis encoded in the genomes of eighteen Dothideomycetes fungi.</title>
        <authorList>
            <person name="Ohm R.A."/>
            <person name="Feau N."/>
            <person name="Henrissat B."/>
            <person name="Schoch C.L."/>
            <person name="Horwitz B.A."/>
            <person name="Barry K.W."/>
            <person name="Condon B.J."/>
            <person name="Copeland A.C."/>
            <person name="Dhillon B."/>
            <person name="Glaser F."/>
            <person name="Hesse C.N."/>
            <person name="Kosti I."/>
            <person name="LaButti K."/>
            <person name="Lindquist E.A."/>
            <person name="Lucas S."/>
            <person name="Salamov A.A."/>
            <person name="Bradshaw R.E."/>
            <person name="Ciuffetti L."/>
            <person name="Hamelin R.C."/>
            <person name="Kema G.H.J."/>
            <person name="Lawrence C."/>
            <person name="Scott J.A."/>
            <person name="Spatafora J.W."/>
            <person name="Turgeon B.G."/>
            <person name="de Wit P.J.G.M."/>
            <person name="Zhong S."/>
            <person name="Goodwin S.B."/>
            <person name="Grigoriev I.V."/>
        </authorList>
    </citation>
    <scope>NUCLEOTIDE SEQUENCE [LARGE SCALE GENOMIC DNA]</scope>
    <source>
        <strain evidence="2 3">UAMH 10762</strain>
    </source>
</reference>
<dbReference type="OMA" id="QDPWDLR"/>
<evidence type="ECO:0000256" key="1">
    <source>
        <dbReference type="SAM" id="MobiDB-lite"/>
    </source>
</evidence>
<feature type="compositionally biased region" description="Low complexity" evidence="1">
    <location>
        <begin position="98"/>
        <end position="111"/>
    </location>
</feature>
<dbReference type="RefSeq" id="XP_007679423.1">
    <property type="nucleotide sequence ID" value="XM_007681233.1"/>
</dbReference>
<name>M2LGD5_BAUPA</name>
<sequence length="499" mass="57042">MCVIEKRTYDHGDDRREVVETSHPCSHAVGSRLCSRVKIRHTEQATLVEHRPSLDRSAEDAILITQGTSGRKTVYRDLSKKKTKRHHSRRSDAGHWRTTSNDPSPSSSTSPYRYGEIMPEAPSPPPITSIRRPENLSHPDARGDRTVAPNGTAIYDRVPSMELPRAANNERRTRIVQPSMSRRSSISSTTAVLDNGAPLQPIEPGRRPSIRIRTSMQPPLASSPTTSSPGLSKPPRLSTRRRDSGSEVPKPPSRHNSDEDDRRRRLAENEMQQARLERERLAETERRQQARDDSASRERHRAEAAAALEGGRARDEQQRSRERKDAERMADLKAEWAQVDREREENEARRRHDERAYDRLRQDAEARARRRAARGSPISPILDFASDSTSPLSPRLSRTTAYPTTVTVHQERPPTRRHSSLQERGEEVIAREQRRMEMEDRAQLASSRLSTIVGGLSLDDDDEYRTVEADDFYTADIREAKDQRRRRKEAERAERKGWV</sequence>
<dbReference type="AlphaFoldDB" id="M2LGD5"/>
<feature type="compositionally biased region" description="Basic and acidic residues" evidence="1">
    <location>
        <begin position="255"/>
        <end position="268"/>
    </location>
</feature>
<feature type="region of interest" description="Disordered" evidence="1">
    <location>
        <begin position="70"/>
        <end position="441"/>
    </location>
</feature>
<feature type="compositionally biased region" description="Basic and acidic residues" evidence="1">
    <location>
        <begin position="131"/>
        <end position="145"/>
    </location>
</feature>
<feature type="compositionally biased region" description="Basic and acidic residues" evidence="1">
    <location>
        <begin position="409"/>
        <end position="441"/>
    </location>
</feature>
<dbReference type="Proteomes" id="UP000011761">
    <property type="component" value="Unassembled WGS sequence"/>
</dbReference>
<accession>M2LGD5</accession>
<dbReference type="OrthoDB" id="3918641at2759"/>
<organism evidence="2 3">
    <name type="scientific">Baudoinia panamericana (strain UAMH 10762)</name>
    <name type="common">Angels' share fungus</name>
    <name type="synonym">Baudoinia compniacensis (strain UAMH 10762)</name>
    <dbReference type="NCBI Taxonomy" id="717646"/>
    <lineage>
        <taxon>Eukaryota</taxon>
        <taxon>Fungi</taxon>
        <taxon>Dikarya</taxon>
        <taxon>Ascomycota</taxon>
        <taxon>Pezizomycotina</taxon>
        <taxon>Dothideomycetes</taxon>
        <taxon>Dothideomycetidae</taxon>
        <taxon>Mycosphaerellales</taxon>
        <taxon>Teratosphaeriaceae</taxon>
        <taxon>Baudoinia</taxon>
    </lineage>
</organism>
<dbReference type="GeneID" id="19109952"/>